<name>A0ABS2WU97_9BACT</name>
<dbReference type="PROSITE" id="PS50110">
    <property type="entry name" value="RESPONSE_REGULATORY"/>
    <property type="match status" value="1"/>
</dbReference>
<evidence type="ECO:0000256" key="7">
    <source>
        <dbReference type="PROSITE-ProRule" id="PRU01091"/>
    </source>
</evidence>
<evidence type="ECO:0000313" key="10">
    <source>
        <dbReference type="EMBL" id="MBN2965234.1"/>
    </source>
</evidence>
<comment type="caution">
    <text evidence="10">The sequence shown here is derived from an EMBL/GenBank/DDBJ whole genome shotgun (WGS) entry which is preliminary data.</text>
</comment>
<dbReference type="PANTHER" id="PTHR48111:SF1">
    <property type="entry name" value="TWO-COMPONENT RESPONSE REGULATOR ORR33"/>
    <property type="match status" value="1"/>
</dbReference>
<dbReference type="CDD" id="cd00383">
    <property type="entry name" value="trans_reg_C"/>
    <property type="match status" value="1"/>
</dbReference>
<feature type="DNA-binding region" description="OmpR/PhoB-type" evidence="7">
    <location>
        <begin position="129"/>
        <end position="223"/>
    </location>
</feature>
<dbReference type="Pfam" id="PF00072">
    <property type="entry name" value="Response_reg"/>
    <property type="match status" value="1"/>
</dbReference>
<evidence type="ECO:0000313" key="11">
    <source>
        <dbReference type="Proteomes" id="UP000703590"/>
    </source>
</evidence>
<keyword evidence="4 7" id="KW-0238">DNA-binding</keyword>
<feature type="modified residue" description="4-aspartylphosphate" evidence="6">
    <location>
        <position position="52"/>
    </location>
</feature>
<dbReference type="InterPro" id="IPR011006">
    <property type="entry name" value="CheY-like_superfamily"/>
</dbReference>
<sequence length="232" mass="26887">MLSLLLVEDDTALGEELHLFLLDFFEKVTVFTNANDALVWLKNNTADVIMSDICMPDMNGLDFLKRIRKERPHQLLIVISGHPQTDYLLQSIALGIYRFIVKPFDSQQLIEEMHTLTRHLRHQKPQLATSTLWIGEIVQYDLETKRLCVNQKPVHLTKKEGVLLHLLALNRHHCLSEETMAQNIWEEPVPPSTVRALIRRLREKLALPRAIVNYRGFGYQLKTYEADSPRAD</sequence>
<protein>
    <submittedName>
        <fullName evidence="10">Response regulator transcription factor</fullName>
    </submittedName>
</protein>
<evidence type="ECO:0000259" key="9">
    <source>
        <dbReference type="PROSITE" id="PS51755"/>
    </source>
</evidence>
<feature type="domain" description="OmpR/PhoB-type" evidence="9">
    <location>
        <begin position="129"/>
        <end position="223"/>
    </location>
</feature>
<proteinExistence type="predicted"/>
<dbReference type="PANTHER" id="PTHR48111">
    <property type="entry name" value="REGULATOR OF RPOS"/>
    <property type="match status" value="1"/>
</dbReference>
<keyword evidence="2" id="KW-0902">Two-component regulatory system</keyword>
<dbReference type="CDD" id="cd00156">
    <property type="entry name" value="REC"/>
    <property type="match status" value="1"/>
</dbReference>
<dbReference type="InterPro" id="IPR001867">
    <property type="entry name" value="OmpR/PhoB-type_DNA-bd"/>
</dbReference>
<evidence type="ECO:0000256" key="3">
    <source>
        <dbReference type="ARBA" id="ARBA00023015"/>
    </source>
</evidence>
<dbReference type="Proteomes" id="UP000703590">
    <property type="component" value="Unassembled WGS sequence"/>
</dbReference>
<accession>A0ABS2WU97</accession>
<dbReference type="InterPro" id="IPR001789">
    <property type="entry name" value="Sig_transdc_resp-reg_receiver"/>
</dbReference>
<dbReference type="RefSeq" id="WP_205459781.1">
    <property type="nucleotide sequence ID" value="NZ_JAFHKK010000028.1"/>
</dbReference>
<dbReference type="EMBL" id="JAFHKK010000028">
    <property type="protein sequence ID" value="MBN2965234.1"/>
    <property type="molecule type" value="Genomic_DNA"/>
</dbReference>
<organism evidence="10 11">
    <name type="scientific">Sulfurospirillum tamanense</name>
    <dbReference type="NCBI Taxonomy" id="2813362"/>
    <lineage>
        <taxon>Bacteria</taxon>
        <taxon>Pseudomonadati</taxon>
        <taxon>Campylobacterota</taxon>
        <taxon>Epsilonproteobacteria</taxon>
        <taxon>Campylobacterales</taxon>
        <taxon>Sulfurospirillaceae</taxon>
        <taxon>Sulfurospirillum</taxon>
    </lineage>
</organism>
<gene>
    <name evidence="10" type="ORF">JWV37_10610</name>
</gene>
<keyword evidence="1 6" id="KW-0597">Phosphoprotein</keyword>
<evidence type="ECO:0000259" key="8">
    <source>
        <dbReference type="PROSITE" id="PS50110"/>
    </source>
</evidence>
<evidence type="ECO:0000256" key="2">
    <source>
        <dbReference type="ARBA" id="ARBA00023012"/>
    </source>
</evidence>
<reference evidence="11" key="1">
    <citation type="submission" date="2021-02" db="EMBL/GenBank/DDBJ databases">
        <title>Sulfurospirillum tamanensis sp. nov.</title>
        <authorList>
            <person name="Merkel A.Y."/>
        </authorList>
    </citation>
    <scope>NUCLEOTIDE SEQUENCE [LARGE SCALE GENOMIC DNA]</scope>
    <source>
        <strain evidence="11">T05b</strain>
    </source>
</reference>
<dbReference type="Gene3D" id="3.40.50.2300">
    <property type="match status" value="1"/>
</dbReference>
<dbReference type="Pfam" id="PF00486">
    <property type="entry name" value="Trans_reg_C"/>
    <property type="match status" value="1"/>
</dbReference>
<reference evidence="10 11" key="3">
    <citation type="submission" date="2021-02" db="EMBL/GenBank/DDBJ databases">
        <authorList>
            <person name="Merkel A.Y."/>
        </authorList>
    </citation>
    <scope>NUCLEOTIDE SEQUENCE [LARGE SCALE GENOMIC DNA]</scope>
    <source>
        <strain evidence="10 11">T05b</strain>
    </source>
</reference>
<evidence type="ECO:0000256" key="4">
    <source>
        <dbReference type="ARBA" id="ARBA00023125"/>
    </source>
</evidence>
<dbReference type="InterPro" id="IPR036388">
    <property type="entry name" value="WH-like_DNA-bd_sf"/>
</dbReference>
<keyword evidence="11" id="KW-1185">Reference proteome</keyword>
<dbReference type="SUPFAM" id="SSF52172">
    <property type="entry name" value="CheY-like"/>
    <property type="match status" value="1"/>
</dbReference>
<dbReference type="PROSITE" id="PS51755">
    <property type="entry name" value="OMPR_PHOB"/>
    <property type="match status" value="1"/>
</dbReference>
<feature type="domain" description="Response regulatory" evidence="8">
    <location>
        <begin position="3"/>
        <end position="117"/>
    </location>
</feature>
<keyword evidence="5" id="KW-0804">Transcription</keyword>
<keyword evidence="3" id="KW-0805">Transcription regulation</keyword>
<dbReference type="InterPro" id="IPR039420">
    <property type="entry name" value="WalR-like"/>
</dbReference>
<evidence type="ECO:0000256" key="1">
    <source>
        <dbReference type="ARBA" id="ARBA00022553"/>
    </source>
</evidence>
<evidence type="ECO:0000256" key="6">
    <source>
        <dbReference type="PROSITE-ProRule" id="PRU00169"/>
    </source>
</evidence>
<evidence type="ECO:0000256" key="5">
    <source>
        <dbReference type="ARBA" id="ARBA00023163"/>
    </source>
</evidence>
<reference evidence="10 11" key="2">
    <citation type="submission" date="2021-02" db="EMBL/GenBank/DDBJ databases">
        <title>Sulfurospirillum tamanensis sp. nov.</title>
        <authorList>
            <person name="Frolova A."/>
            <person name="Merkel A."/>
            <person name="Slobodkin A."/>
        </authorList>
    </citation>
    <scope>NUCLEOTIDE SEQUENCE [LARGE SCALE GENOMIC DNA]</scope>
    <source>
        <strain evidence="10 11">T05b</strain>
    </source>
</reference>
<dbReference type="SMART" id="SM00448">
    <property type="entry name" value="REC"/>
    <property type="match status" value="1"/>
</dbReference>
<dbReference type="SMART" id="SM00862">
    <property type="entry name" value="Trans_reg_C"/>
    <property type="match status" value="1"/>
</dbReference>
<dbReference type="Gene3D" id="1.10.10.10">
    <property type="entry name" value="Winged helix-like DNA-binding domain superfamily/Winged helix DNA-binding domain"/>
    <property type="match status" value="1"/>
</dbReference>